<dbReference type="GO" id="GO:0031011">
    <property type="term" value="C:Ino80 complex"/>
    <property type="evidence" value="ECO:0007669"/>
    <property type="project" value="InterPro"/>
</dbReference>
<protein>
    <recommendedName>
        <fullName evidence="4">DEUBAD domain-containing protein</fullName>
    </recommendedName>
</protein>
<keyword evidence="2" id="KW-0539">Nucleus</keyword>
<dbReference type="CDD" id="cd21865">
    <property type="entry name" value="DEUBAD_NFRKB"/>
    <property type="match status" value="1"/>
</dbReference>
<dbReference type="Pfam" id="PF25793">
    <property type="entry name" value="WHD_2nd_NFRKB"/>
    <property type="match status" value="1"/>
</dbReference>
<keyword evidence="6" id="KW-1185">Reference proteome</keyword>
<evidence type="ECO:0000256" key="2">
    <source>
        <dbReference type="ARBA" id="ARBA00023242"/>
    </source>
</evidence>
<comment type="caution">
    <text evidence="5">The sequence shown here is derived from an EMBL/GenBank/DDBJ whole genome shotgun (WGS) entry which is preliminary data.</text>
</comment>
<feature type="region of interest" description="Disordered" evidence="3">
    <location>
        <begin position="256"/>
        <end position="279"/>
    </location>
</feature>
<dbReference type="Proteomes" id="UP001085076">
    <property type="component" value="Miscellaneous, Linkage group lg01"/>
</dbReference>
<evidence type="ECO:0000313" key="5">
    <source>
        <dbReference type="EMBL" id="KAJ0987712.1"/>
    </source>
</evidence>
<dbReference type="OrthoDB" id="70874at2759"/>
<dbReference type="EMBL" id="JAGGNH010000001">
    <property type="protein sequence ID" value="KAJ0987712.1"/>
    <property type="molecule type" value="Genomic_DNA"/>
</dbReference>
<feature type="compositionally biased region" description="Basic residues" evidence="3">
    <location>
        <begin position="510"/>
        <end position="521"/>
    </location>
</feature>
<dbReference type="AlphaFoldDB" id="A0A9D5DCD1"/>
<feature type="compositionally biased region" description="Basic and acidic residues" evidence="3">
    <location>
        <begin position="417"/>
        <end position="435"/>
    </location>
</feature>
<dbReference type="PANTHER" id="PTHR13052:SF0">
    <property type="entry name" value="DNA-BINDING PROTEIN-LIKE"/>
    <property type="match status" value="1"/>
</dbReference>
<evidence type="ECO:0000256" key="1">
    <source>
        <dbReference type="ARBA" id="ARBA00004123"/>
    </source>
</evidence>
<feature type="compositionally biased region" description="Basic and acidic residues" evidence="3">
    <location>
        <begin position="483"/>
        <end position="493"/>
    </location>
</feature>
<organism evidence="5 6">
    <name type="scientific">Dioscorea zingiberensis</name>
    <dbReference type="NCBI Taxonomy" id="325984"/>
    <lineage>
        <taxon>Eukaryota</taxon>
        <taxon>Viridiplantae</taxon>
        <taxon>Streptophyta</taxon>
        <taxon>Embryophyta</taxon>
        <taxon>Tracheophyta</taxon>
        <taxon>Spermatophyta</taxon>
        <taxon>Magnoliopsida</taxon>
        <taxon>Liliopsida</taxon>
        <taxon>Dioscoreales</taxon>
        <taxon>Dioscoreaceae</taxon>
        <taxon>Dioscorea</taxon>
    </lineage>
</organism>
<dbReference type="InterPro" id="IPR044867">
    <property type="entry name" value="DEUBAD_dom"/>
</dbReference>
<reference evidence="5" key="1">
    <citation type="submission" date="2021-03" db="EMBL/GenBank/DDBJ databases">
        <authorList>
            <person name="Li Z."/>
            <person name="Yang C."/>
        </authorList>
    </citation>
    <scope>NUCLEOTIDE SEQUENCE</scope>
    <source>
        <strain evidence="5">Dzin_1.0</strain>
        <tissue evidence="5">Leaf</tissue>
    </source>
</reference>
<feature type="region of interest" description="Disordered" evidence="3">
    <location>
        <begin position="996"/>
        <end position="1039"/>
    </location>
</feature>
<dbReference type="InterPro" id="IPR024867">
    <property type="entry name" value="NFRKB"/>
</dbReference>
<accession>A0A9D5DCD1</accession>
<comment type="subcellular location">
    <subcellularLocation>
        <location evidence="1">Nucleus</location>
    </subcellularLocation>
</comment>
<feature type="region of interest" description="Disordered" evidence="3">
    <location>
        <begin position="483"/>
        <end position="534"/>
    </location>
</feature>
<evidence type="ECO:0000313" key="6">
    <source>
        <dbReference type="Proteomes" id="UP001085076"/>
    </source>
</evidence>
<dbReference type="PANTHER" id="PTHR13052">
    <property type="entry name" value="NFRKB-RELATED"/>
    <property type="match status" value="1"/>
</dbReference>
<proteinExistence type="predicted"/>
<name>A0A9D5DCD1_9LILI</name>
<reference evidence="5" key="2">
    <citation type="journal article" date="2022" name="Hortic Res">
        <title>The genome of Dioscorea zingiberensis sheds light on the biosynthesis, origin and evolution of the medicinally important diosgenin saponins.</title>
        <authorList>
            <person name="Li Y."/>
            <person name="Tan C."/>
            <person name="Li Z."/>
            <person name="Guo J."/>
            <person name="Li S."/>
            <person name="Chen X."/>
            <person name="Wang C."/>
            <person name="Dai X."/>
            <person name="Yang H."/>
            <person name="Song W."/>
            <person name="Hou L."/>
            <person name="Xu J."/>
            <person name="Tong Z."/>
            <person name="Xu A."/>
            <person name="Yuan X."/>
            <person name="Wang W."/>
            <person name="Yang Q."/>
            <person name="Chen L."/>
            <person name="Sun Z."/>
            <person name="Wang K."/>
            <person name="Pan B."/>
            <person name="Chen J."/>
            <person name="Bao Y."/>
            <person name="Liu F."/>
            <person name="Qi X."/>
            <person name="Gang D.R."/>
            <person name="Wen J."/>
            <person name="Li J."/>
        </authorList>
    </citation>
    <scope>NUCLEOTIDE SEQUENCE</scope>
    <source>
        <strain evidence="5">Dzin_1.0</strain>
    </source>
</reference>
<feature type="region of interest" description="Disordered" evidence="3">
    <location>
        <begin position="410"/>
        <end position="435"/>
    </location>
</feature>
<feature type="domain" description="DEUBAD" evidence="4">
    <location>
        <begin position="60"/>
        <end position="173"/>
    </location>
</feature>
<evidence type="ECO:0000259" key="4">
    <source>
        <dbReference type="PROSITE" id="PS51916"/>
    </source>
</evidence>
<evidence type="ECO:0000256" key="3">
    <source>
        <dbReference type="SAM" id="MobiDB-lite"/>
    </source>
</evidence>
<gene>
    <name evidence="5" type="ORF">J5N97_006068</name>
</gene>
<dbReference type="PROSITE" id="PS51916">
    <property type="entry name" value="DEUBAD"/>
    <property type="match status" value="1"/>
</dbReference>
<dbReference type="InterPro" id="IPR057748">
    <property type="entry name" value="NFRKB_WH_2"/>
</dbReference>
<sequence>MAIVRSNRVAVSGLDSLGLISGDAELSGSENSGLEGSDASEHGEAGTELCEVGNQCFSIPLELYGLEDLGSVLSVETWNDCLSEEERFKLAEFLPDMDQETFGQTLAELFEGKGFHFGSPIQGFFYRLRSGFFEPSVMGFRRGLIACQRRQHYYFLKEYQDSMVRRLLEMKDVWAQYEAYAIEDRVSLLNALRSQRDSHGDLDLKKGFFKQRHKKRPMKRVMGDCLRNADHGFCMNVKQHKSLMGNRRLSLDQIDDGGSASEDVDCEVPMHGGRSAPRGSVMVRSGLVRSEREQEFSRWYDASRQYGIDYEDHEGYHGSGKKHNDVTISSYGDELLYNKKMTNYNEKNWVYFGKHFDLQTEMCQEVASVEHPVKFADLNIRGQKRKGEEIRTVKSRVGYHSVQMADLCSRPGQRAKTSHERFPNKPPRKGEMGYDSSDLAREDEHANLLVDQYAYSSVNMEDGHFADIGRMVCDHKNSEILTNKDKKLHEGSSKNRKGEKHYHSNQSVSKLRHKGLNRRNHNLPETYKVPDGSGYRNHMPALSISHNVRSTMPLVVCNSTGKERKGNLDFFHPKELEKSIYSESTFENEVEVGFLKKDGKRKVDSQIGSLATMELVSSEKEATETQAESESENLPFTLITPTVHNCFSFSIIHLLSAVRRALIAPHVKDTMEFGIPLLKDDSPIHPQRNVSGNTSEDLERKGIPLLNVLEIVSRVKSNPGDPCILETQEPLQDLVRGALKLFSSKTAPLGAKDWKALVSYEKSNKSWSWVGPLPSGSSDEDNAEERTSSEAWGIPHKLLVKLVDSFANWLKSVQAILQQIGCLQSLPTTMFPTLDEKERFRELKSQKNPNTISPSSSEVRAFFRREEVLRYSVSDRAFFYTAADGKKSSVAPLKKGGSKPTSRAREHYMLKLDRPAHVTILCLVRDAAARLPGSIGTRADICTLIRDSQYVVEDVSDSQVNQVVSGALDRLHYERDPCVQFDNDRKLWVYLHREREEEDFEDDGTSSTKKSRRPKKDPPGNSHLGAENDVDSYLCRRES</sequence>